<dbReference type="Pfam" id="PF13510">
    <property type="entry name" value="Fer2_4"/>
    <property type="match status" value="1"/>
</dbReference>
<dbReference type="InterPro" id="IPR036991">
    <property type="entry name" value="Fe_hydrogenase_ssu_sf"/>
</dbReference>
<keyword evidence="2" id="KW-0001">2Fe-2S</keyword>
<evidence type="ECO:0000256" key="3">
    <source>
        <dbReference type="ARBA" id="ARBA00022723"/>
    </source>
</evidence>
<keyword evidence="5" id="KW-0560">Oxidoreductase</keyword>
<dbReference type="FunFam" id="3.30.70.20:FF:000035">
    <property type="entry name" value="Iron hydrogenase 1"/>
    <property type="match status" value="1"/>
</dbReference>
<dbReference type="STRING" id="419481.SAMN05216233_102402"/>
<dbReference type="GO" id="GO:0051537">
    <property type="term" value="F:2 iron, 2 sulfur cluster binding"/>
    <property type="evidence" value="ECO:0007669"/>
    <property type="project" value="UniProtKB-KW"/>
</dbReference>
<evidence type="ECO:0000256" key="5">
    <source>
        <dbReference type="ARBA" id="ARBA00023002"/>
    </source>
</evidence>
<dbReference type="OrthoDB" id="9810782at2"/>
<dbReference type="SMART" id="SM00902">
    <property type="entry name" value="Fe_hyd_SSU"/>
    <property type="match status" value="1"/>
</dbReference>
<name>A0A1G5C611_9BACT</name>
<dbReference type="SUPFAM" id="SSF54862">
    <property type="entry name" value="4Fe-4S ferredoxins"/>
    <property type="match status" value="1"/>
</dbReference>
<keyword evidence="3" id="KW-0479">Metal-binding</keyword>
<dbReference type="NCBIfam" id="TIGR02512">
    <property type="entry name" value="FeFe_hydrog_A"/>
    <property type="match status" value="1"/>
</dbReference>
<dbReference type="InterPro" id="IPR004108">
    <property type="entry name" value="Fe_hydrogenase_lsu_C"/>
</dbReference>
<dbReference type="Pfam" id="PF02256">
    <property type="entry name" value="Fe_hyd_SSU"/>
    <property type="match status" value="1"/>
</dbReference>
<dbReference type="Gene3D" id="3.10.20.740">
    <property type="match status" value="1"/>
</dbReference>
<proteinExistence type="predicted"/>
<evidence type="ECO:0000259" key="9">
    <source>
        <dbReference type="SMART" id="SM00929"/>
    </source>
</evidence>
<organism evidence="10 11">
    <name type="scientific">Desulfoluna spongiiphila</name>
    <dbReference type="NCBI Taxonomy" id="419481"/>
    <lineage>
        <taxon>Bacteria</taxon>
        <taxon>Pseudomonadati</taxon>
        <taxon>Thermodesulfobacteriota</taxon>
        <taxon>Desulfobacteria</taxon>
        <taxon>Desulfobacterales</taxon>
        <taxon>Desulfolunaceae</taxon>
        <taxon>Desulfoluna</taxon>
    </lineage>
</organism>
<keyword evidence="1" id="KW-0004">4Fe-4S</keyword>
<keyword evidence="7" id="KW-0411">Iron-sulfur</keyword>
<dbReference type="SUPFAM" id="SSF54292">
    <property type="entry name" value="2Fe-2S ferredoxin-like"/>
    <property type="match status" value="1"/>
</dbReference>
<dbReference type="Gene3D" id="3.30.70.20">
    <property type="match status" value="1"/>
</dbReference>
<dbReference type="Pfam" id="PF00037">
    <property type="entry name" value="Fer4"/>
    <property type="match status" value="1"/>
</dbReference>
<evidence type="ECO:0000256" key="2">
    <source>
        <dbReference type="ARBA" id="ARBA00022714"/>
    </source>
</evidence>
<dbReference type="Gene3D" id="3.40.950.10">
    <property type="entry name" value="Fe-only Hydrogenase (Larger Subunit), Chain L, domain 3"/>
    <property type="match status" value="1"/>
</dbReference>
<gene>
    <name evidence="10" type="ORF">SAMN05216233_102402</name>
</gene>
<evidence type="ECO:0000256" key="6">
    <source>
        <dbReference type="ARBA" id="ARBA00023004"/>
    </source>
</evidence>
<dbReference type="Gene3D" id="3.40.50.1780">
    <property type="match status" value="1"/>
</dbReference>
<dbReference type="AlphaFoldDB" id="A0A1G5C611"/>
<dbReference type="GO" id="GO:0005506">
    <property type="term" value="F:iron ion binding"/>
    <property type="evidence" value="ECO:0007669"/>
    <property type="project" value="InterPro"/>
</dbReference>
<evidence type="ECO:0000256" key="4">
    <source>
        <dbReference type="ARBA" id="ARBA00022737"/>
    </source>
</evidence>
<dbReference type="InterPro" id="IPR049830">
    <property type="entry name" value="HndD"/>
</dbReference>
<dbReference type="SMART" id="SM00929">
    <property type="entry name" value="NADH-G_4Fe-4S_3"/>
    <property type="match status" value="1"/>
</dbReference>
<protein>
    <submittedName>
        <fullName evidence="10">NAD(P)-dependent iron-only hydrogenase catalytic subunit</fullName>
    </submittedName>
</protein>
<keyword evidence="11" id="KW-1185">Reference proteome</keyword>
<dbReference type="Pfam" id="PF02906">
    <property type="entry name" value="Fe_hyd_lg_C"/>
    <property type="match status" value="1"/>
</dbReference>
<dbReference type="InterPro" id="IPR001041">
    <property type="entry name" value="2Fe-2S_ferredoxin-type"/>
</dbReference>
<evidence type="ECO:0000256" key="1">
    <source>
        <dbReference type="ARBA" id="ARBA00022485"/>
    </source>
</evidence>
<dbReference type="Gene3D" id="4.10.260.20">
    <property type="entry name" value="Iron hydrogenase, small subunit"/>
    <property type="match status" value="1"/>
</dbReference>
<keyword evidence="4" id="KW-0677">Repeat</keyword>
<dbReference type="InterPro" id="IPR013352">
    <property type="entry name" value="Fe_hydrogenase_subset"/>
</dbReference>
<dbReference type="CDD" id="cd00207">
    <property type="entry name" value="fer2"/>
    <property type="match status" value="1"/>
</dbReference>
<dbReference type="Proteomes" id="UP000198870">
    <property type="component" value="Unassembled WGS sequence"/>
</dbReference>
<dbReference type="FunFam" id="3.10.20.740:FF:000005">
    <property type="entry name" value="NADH:ubiquinone oxidoreductase subunit"/>
    <property type="match status" value="1"/>
</dbReference>
<dbReference type="InterPro" id="IPR003149">
    <property type="entry name" value="Fe_hydrogenase_ssu"/>
</dbReference>
<dbReference type="InterPro" id="IPR036010">
    <property type="entry name" value="2Fe-2S_ferredoxin-like_sf"/>
</dbReference>
<accession>A0A1G5C611</accession>
<dbReference type="NCBIfam" id="NF040763">
    <property type="entry name" value="FeFe_hydrog_A6"/>
    <property type="match status" value="1"/>
</dbReference>
<dbReference type="RefSeq" id="WP_092208931.1">
    <property type="nucleotide sequence ID" value="NZ_FMUX01000002.1"/>
</dbReference>
<evidence type="ECO:0000313" key="11">
    <source>
        <dbReference type="Proteomes" id="UP000198870"/>
    </source>
</evidence>
<feature type="domain" description="Iron hydrogenase small subunit" evidence="8">
    <location>
        <begin position="525"/>
        <end position="584"/>
    </location>
</feature>
<dbReference type="Pfam" id="PF10588">
    <property type="entry name" value="NADH-G_4Fe-4S_3"/>
    <property type="match status" value="1"/>
</dbReference>
<feature type="domain" description="4Fe-4S His(Cys)3-ligated-type" evidence="9">
    <location>
        <begin position="90"/>
        <end position="130"/>
    </location>
</feature>
<reference evidence="10 11" key="1">
    <citation type="submission" date="2016-10" db="EMBL/GenBank/DDBJ databases">
        <authorList>
            <person name="de Groot N.N."/>
        </authorList>
    </citation>
    <scope>NUCLEOTIDE SEQUENCE [LARGE SCALE GENOMIC DNA]</scope>
    <source>
        <strain evidence="10 11">AA1</strain>
    </source>
</reference>
<keyword evidence="6" id="KW-0408">Iron</keyword>
<evidence type="ECO:0000313" key="10">
    <source>
        <dbReference type="EMBL" id="SCX97873.1"/>
    </source>
</evidence>
<dbReference type="PANTHER" id="PTHR11615">
    <property type="entry name" value="NITRATE, FORMATE, IRON DEHYDROGENASE"/>
    <property type="match status" value="1"/>
</dbReference>
<dbReference type="GO" id="GO:0008901">
    <property type="term" value="F:ferredoxin hydrogenase activity"/>
    <property type="evidence" value="ECO:0007669"/>
    <property type="project" value="InterPro"/>
</dbReference>
<evidence type="ECO:0000256" key="7">
    <source>
        <dbReference type="ARBA" id="ARBA00023014"/>
    </source>
</evidence>
<dbReference type="InterPro" id="IPR019574">
    <property type="entry name" value="NADH_UbQ_OxRdtase_Gsu_4Fe4S-bd"/>
</dbReference>
<dbReference type="InterPro" id="IPR017900">
    <property type="entry name" value="4Fe4S_Fe_S_CS"/>
</dbReference>
<sequence>MESIKLTIDDQPVEVPEGTTVLEAAREQGITVPALCHMDLSGIGFHSSNASCRLCVVEVEGRRNLAPACTTLAAPGMVVKTRTQRVLSARRINLELLLSDHPKDCLSCAKAGCCELQDLAHTFGIRNISYEGEMSHHVKDTSSPAIVRDPDKCVMCRRCENICREVQGVGVLTAVNRGFESVVVTAFDRDLDTTKCTYCGQCVAVCPTGALSEKDETGAVLRAIADPAKTVVVQVAPAVRTALGEEFGMAPGTLVTGKLAAALRRLDFDYVFDTDFAADLTIMEEASELLDRLTRHLGGDTSVKLPIITSCCPAWVNHLEKRFPDLLDYPSTARSPMQMFGSIAKSYLAEKIGVKRQEMVVVSVMPCVAKKAECAREEFAVDGNRDVDITLTTRELASLIKRANIDFHRLEDDDFDSPLGESTGAAVIFGTTGGVIEAAARSAYEFHTGETLEEVDFKALRGFDGIRSATVDFAGIDIKIGIAHGLANARVLMEEIRKGTSPYHAIEVMACPGGCIGGGGQPFHQGDESVIKARQQALYSEDAGKVIRKSHENPHIKKLYEEYLGEPLGEKPHALLHTHYMDRSGRKTK</sequence>
<dbReference type="InterPro" id="IPR009016">
    <property type="entry name" value="Fe_hydrogenase"/>
</dbReference>
<dbReference type="InterPro" id="IPR050340">
    <property type="entry name" value="Cytosolic_Fe-S_CAF"/>
</dbReference>
<dbReference type="GO" id="GO:0051539">
    <property type="term" value="F:4 iron, 4 sulfur cluster binding"/>
    <property type="evidence" value="ECO:0007669"/>
    <property type="project" value="UniProtKB-KW"/>
</dbReference>
<dbReference type="InterPro" id="IPR017896">
    <property type="entry name" value="4Fe4S_Fe-S-bd"/>
</dbReference>
<dbReference type="EMBL" id="FMUX01000002">
    <property type="protein sequence ID" value="SCX97873.1"/>
    <property type="molecule type" value="Genomic_DNA"/>
</dbReference>
<evidence type="ECO:0000259" key="8">
    <source>
        <dbReference type="SMART" id="SM00902"/>
    </source>
</evidence>
<dbReference type="SUPFAM" id="SSF53920">
    <property type="entry name" value="Fe-only hydrogenase"/>
    <property type="match status" value="1"/>
</dbReference>
<dbReference type="PROSITE" id="PS00198">
    <property type="entry name" value="4FE4S_FER_1"/>
    <property type="match status" value="1"/>
</dbReference>